<dbReference type="AlphaFoldDB" id="A0A1H3XI99"/>
<sequence length="65" mass="7514">MTLQELMPLFLLFLFLFIIVYSMGLGTALVFKRWKSGNSTGSEINLNLQARVERLDEEAKEFKSK</sequence>
<feature type="transmembrane region" description="Helical" evidence="1">
    <location>
        <begin position="6"/>
        <end position="31"/>
    </location>
</feature>
<name>A0A1H3XI99_9BACI</name>
<evidence type="ECO:0000313" key="3">
    <source>
        <dbReference type="Proteomes" id="UP000198584"/>
    </source>
</evidence>
<keyword evidence="1" id="KW-0812">Transmembrane</keyword>
<keyword evidence="1" id="KW-1133">Transmembrane helix</keyword>
<evidence type="ECO:0000256" key="1">
    <source>
        <dbReference type="SAM" id="Phobius"/>
    </source>
</evidence>
<reference evidence="2 3" key="1">
    <citation type="submission" date="2016-10" db="EMBL/GenBank/DDBJ databases">
        <authorList>
            <person name="de Groot N.N."/>
        </authorList>
    </citation>
    <scope>NUCLEOTIDE SEQUENCE [LARGE SCALE GENOMIC DNA]</scope>
    <source>
        <strain evidence="2 3">CCM7597</strain>
    </source>
</reference>
<accession>A0A1H3XI99</accession>
<gene>
    <name evidence="2" type="ORF">SAMN05421743_102143</name>
</gene>
<protein>
    <submittedName>
        <fullName evidence="2">Uncharacterized protein</fullName>
    </submittedName>
</protein>
<dbReference type="Proteomes" id="UP000198584">
    <property type="component" value="Unassembled WGS sequence"/>
</dbReference>
<evidence type="ECO:0000313" key="2">
    <source>
        <dbReference type="EMBL" id="SDZ98364.1"/>
    </source>
</evidence>
<keyword evidence="1" id="KW-0472">Membrane</keyword>
<dbReference type="RefSeq" id="WP_093042257.1">
    <property type="nucleotide sequence ID" value="NZ_FNQR01000002.1"/>
</dbReference>
<keyword evidence="3" id="KW-1185">Reference proteome</keyword>
<organism evidence="2 3">
    <name type="scientific">Thalassobacillus cyri</name>
    <dbReference type="NCBI Taxonomy" id="571932"/>
    <lineage>
        <taxon>Bacteria</taxon>
        <taxon>Bacillati</taxon>
        <taxon>Bacillota</taxon>
        <taxon>Bacilli</taxon>
        <taxon>Bacillales</taxon>
        <taxon>Bacillaceae</taxon>
        <taxon>Thalassobacillus</taxon>
    </lineage>
</organism>
<proteinExistence type="predicted"/>
<dbReference type="EMBL" id="FNQR01000002">
    <property type="protein sequence ID" value="SDZ98364.1"/>
    <property type="molecule type" value="Genomic_DNA"/>
</dbReference>